<dbReference type="InterPro" id="IPR036052">
    <property type="entry name" value="TrpB-like_PALP_sf"/>
</dbReference>
<proteinExistence type="predicted"/>
<accession>A0A0F9PM32</accession>
<comment type="caution">
    <text evidence="1">The sequence shown here is derived from an EMBL/GenBank/DDBJ whole genome shotgun (WGS) entry which is preliminary data.</text>
</comment>
<name>A0A0F9PM32_9ZZZZ</name>
<sequence length="59" mass="6841">MANMVKYQDILAAYHRLEGIINKTPVMTSRTLNELLNADLYLKCENFQRVVFLLIPSVQ</sequence>
<dbReference type="SUPFAM" id="SSF53686">
    <property type="entry name" value="Tryptophan synthase beta subunit-like PLP-dependent enzymes"/>
    <property type="match status" value="1"/>
</dbReference>
<gene>
    <name evidence="1" type="ORF">LCGC14_1199820</name>
</gene>
<protein>
    <recommendedName>
        <fullName evidence="2">Tryptophan synthase beta chain-like PALP domain-containing protein</fullName>
    </recommendedName>
</protein>
<dbReference type="AlphaFoldDB" id="A0A0F9PM32"/>
<dbReference type="Gene3D" id="3.40.50.1100">
    <property type="match status" value="1"/>
</dbReference>
<organism evidence="1">
    <name type="scientific">marine sediment metagenome</name>
    <dbReference type="NCBI Taxonomy" id="412755"/>
    <lineage>
        <taxon>unclassified sequences</taxon>
        <taxon>metagenomes</taxon>
        <taxon>ecological metagenomes</taxon>
    </lineage>
</organism>
<reference evidence="1" key="1">
    <citation type="journal article" date="2015" name="Nature">
        <title>Complex archaea that bridge the gap between prokaryotes and eukaryotes.</title>
        <authorList>
            <person name="Spang A."/>
            <person name="Saw J.H."/>
            <person name="Jorgensen S.L."/>
            <person name="Zaremba-Niedzwiedzka K."/>
            <person name="Martijn J."/>
            <person name="Lind A.E."/>
            <person name="van Eijk R."/>
            <person name="Schleper C."/>
            <person name="Guy L."/>
            <person name="Ettema T.J."/>
        </authorList>
    </citation>
    <scope>NUCLEOTIDE SEQUENCE</scope>
</reference>
<evidence type="ECO:0000313" key="1">
    <source>
        <dbReference type="EMBL" id="KKM94287.1"/>
    </source>
</evidence>
<dbReference type="EMBL" id="LAZR01006159">
    <property type="protein sequence ID" value="KKM94287.1"/>
    <property type="molecule type" value="Genomic_DNA"/>
</dbReference>
<evidence type="ECO:0008006" key="2">
    <source>
        <dbReference type="Google" id="ProtNLM"/>
    </source>
</evidence>